<dbReference type="InterPro" id="IPR036264">
    <property type="entry name" value="Bact_exopeptidase_dim_dom"/>
</dbReference>
<dbReference type="AlphaFoldDB" id="J9F9W5"/>
<dbReference type="Gene3D" id="3.40.630.10">
    <property type="entry name" value="Zn peptidases"/>
    <property type="match status" value="1"/>
</dbReference>
<dbReference type="PANTHER" id="PTHR30575">
    <property type="entry name" value="PEPTIDASE M20"/>
    <property type="match status" value="1"/>
</dbReference>
<feature type="domain" description="Peptidase M20 dimerisation" evidence="1">
    <location>
        <begin position="64"/>
        <end position="137"/>
    </location>
</feature>
<dbReference type="InterPro" id="IPR011650">
    <property type="entry name" value="Peptidase_M20_dimer"/>
</dbReference>
<keyword evidence="2" id="KW-0378">Hydrolase</keyword>
<proteinExistence type="predicted"/>
<feature type="non-terminal residue" evidence="2">
    <location>
        <position position="147"/>
    </location>
</feature>
<gene>
    <name evidence="2" type="ORF">EVA_20655</name>
</gene>
<dbReference type="GO" id="GO:0016805">
    <property type="term" value="F:dipeptidase activity"/>
    <property type="evidence" value="ECO:0007669"/>
    <property type="project" value="TreeGrafter"/>
</dbReference>
<organism evidence="2">
    <name type="scientific">gut metagenome</name>
    <dbReference type="NCBI Taxonomy" id="749906"/>
    <lineage>
        <taxon>unclassified sequences</taxon>
        <taxon>metagenomes</taxon>
        <taxon>organismal metagenomes</taxon>
    </lineage>
</organism>
<dbReference type="InterPro" id="IPR052030">
    <property type="entry name" value="Peptidase_M20/M20A_hydrolases"/>
</dbReference>
<dbReference type="GO" id="GO:0005737">
    <property type="term" value="C:cytoplasm"/>
    <property type="evidence" value="ECO:0007669"/>
    <property type="project" value="TreeGrafter"/>
</dbReference>
<dbReference type="GO" id="GO:0071713">
    <property type="term" value="F:para-aminobenzoyl-glutamate hydrolase activity"/>
    <property type="evidence" value="ECO:0007669"/>
    <property type="project" value="TreeGrafter"/>
</dbReference>
<sequence length="147" mass="16501">MHHLKDEFHGKFMSLAHRLKKKTVAKIGMAKQGIFDHMSMAVMMHSNPGGYCVADMDVLSLRCYVVEFFGETAHAVMAPWDGKSALAAGRKFLDLIDARRECFTPDIHVNAVILDGGKAPNIIPDYCKIRIEFRTSSMSRLLKADEM</sequence>
<accession>J9F9W5</accession>
<dbReference type="PANTHER" id="PTHR30575:SF0">
    <property type="entry name" value="XAA-ARG DIPEPTIDASE"/>
    <property type="match status" value="1"/>
</dbReference>
<dbReference type="Gene3D" id="3.30.70.360">
    <property type="match status" value="1"/>
</dbReference>
<evidence type="ECO:0000259" key="1">
    <source>
        <dbReference type="Pfam" id="PF07687"/>
    </source>
</evidence>
<dbReference type="SUPFAM" id="SSF55031">
    <property type="entry name" value="Bacterial exopeptidase dimerisation domain"/>
    <property type="match status" value="1"/>
</dbReference>
<dbReference type="EMBL" id="AMCI01008311">
    <property type="protein sequence ID" value="EJW91238.1"/>
    <property type="molecule type" value="Genomic_DNA"/>
</dbReference>
<dbReference type="Pfam" id="PF07687">
    <property type="entry name" value="M20_dimer"/>
    <property type="match status" value="1"/>
</dbReference>
<comment type="caution">
    <text evidence="2">The sequence shown here is derived from an EMBL/GenBank/DDBJ whole genome shotgun (WGS) entry which is preliminary data.</text>
</comment>
<name>J9F9W5_9ZZZZ</name>
<reference evidence="2" key="1">
    <citation type="journal article" date="2012" name="PLoS ONE">
        <title>Gene sets for utilization of primary and secondary nutrition supplies in the distal gut of endangered iberian lynx.</title>
        <authorList>
            <person name="Alcaide M."/>
            <person name="Messina E."/>
            <person name="Richter M."/>
            <person name="Bargiela R."/>
            <person name="Peplies J."/>
            <person name="Huws S.A."/>
            <person name="Newbold C.J."/>
            <person name="Golyshin P.N."/>
            <person name="Simon M.A."/>
            <person name="Lopez G."/>
            <person name="Yakimov M.M."/>
            <person name="Ferrer M."/>
        </authorList>
    </citation>
    <scope>NUCLEOTIDE SEQUENCE</scope>
</reference>
<protein>
    <submittedName>
        <fullName evidence="2">N-acyl-L-amino acid amidohydrolase</fullName>
    </submittedName>
</protein>
<evidence type="ECO:0000313" key="2">
    <source>
        <dbReference type="EMBL" id="EJW91238.1"/>
    </source>
</evidence>
<dbReference type="GO" id="GO:0046657">
    <property type="term" value="P:folic acid catabolic process"/>
    <property type="evidence" value="ECO:0007669"/>
    <property type="project" value="TreeGrafter"/>
</dbReference>